<feature type="region of interest" description="Disordered" evidence="1">
    <location>
        <begin position="198"/>
        <end position="255"/>
    </location>
</feature>
<keyword evidence="2" id="KW-0812">Transmembrane</keyword>
<keyword evidence="2" id="KW-0472">Membrane</keyword>
<feature type="compositionally biased region" description="Low complexity" evidence="1">
    <location>
        <begin position="203"/>
        <end position="229"/>
    </location>
</feature>
<organism evidence="3 4">
    <name type="scientific">Klenkia soli</name>
    <dbReference type="NCBI Taxonomy" id="1052260"/>
    <lineage>
        <taxon>Bacteria</taxon>
        <taxon>Bacillati</taxon>
        <taxon>Actinomycetota</taxon>
        <taxon>Actinomycetes</taxon>
        <taxon>Geodermatophilales</taxon>
        <taxon>Geodermatophilaceae</taxon>
        <taxon>Klenkia</taxon>
    </lineage>
</organism>
<keyword evidence="4" id="KW-1185">Reference proteome</keyword>
<feature type="region of interest" description="Disordered" evidence="1">
    <location>
        <begin position="106"/>
        <end position="162"/>
    </location>
</feature>
<feature type="compositionally biased region" description="Basic and acidic residues" evidence="1">
    <location>
        <begin position="1"/>
        <end position="23"/>
    </location>
</feature>
<keyword evidence="2" id="KW-1133">Transmembrane helix</keyword>
<accession>A0A1H0P155</accession>
<evidence type="ECO:0000313" key="4">
    <source>
        <dbReference type="Proteomes" id="UP000199088"/>
    </source>
</evidence>
<evidence type="ECO:0000313" key="3">
    <source>
        <dbReference type="EMBL" id="SDO98390.1"/>
    </source>
</evidence>
<feature type="compositionally biased region" description="Low complexity" evidence="1">
    <location>
        <begin position="119"/>
        <end position="147"/>
    </location>
</feature>
<name>A0A1H0P155_9ACTN</name>
<reference evidence="4" key="1">
    <citation type="submission" date="2016-10" db="EMBL/GenBank/DDBJ databases">
        <authorList>
            <person name="Varghese N."/>
            <person name="Submissions S."/>
        </authorList>
    </citation>
    <scope>NUCLEOTIDE SEQUENCE [LARGE SCALE GENOMIC DNA]</scope>
    <source>
        <strain evidence="4">DSM 45843</strain>
    </source>
</reference>
<evidence type="ECO:0000256" key="2">
    <source>
        <dbReference type="SAM" id="Phobius"/>
    </source>
</evidence>
<feature type="transmembrane region" description="Helical" evidence="2">
    <location>
        <begin position="74"/>
        <end position="95"/>
    </location>
</feature>
<sequence length="255" mass="24488">MGGHRHEAVGGRHAEHETVERPLVDAPVLPVPRTPRTGPATGSRGPATGSRGPATGSRGPATGSRRAPGRRRHWVPIALAIWIASFLAVPAAVLVHEAVTGDDTPVVEAGETHDESGTGSAPAAGDAGQPAADPAAPGAHATSAGSGHQDDPAVAGAVDPGDPAAEVVQGQVVVPGTAVTGGTPAAASSAGTAVVPVGGGGNVAAASTSSKPTSSKPTSDSPAPVSSSPAPEPVVEEPPAEAANPGLAAQDAVTP</sequence>
<feature type="region of interest" description="Disordered" evidence="1">
    <location>
        <begin position="1"/>
        <end position="69"/>
    </location>
</feature>
<evidence type="ECO:0000256" key="1">
    <source>
        <dbReference type="SAM" id="MobiDB-lite"/>
    </source>
</evidence>
<dbReference type="AlphaFoldDB" id="A0A1H0P155"/>
<protein>
    <submittedName>
        <fullName evidence="3">Uncharacterized protein</fullName>
    </submittedName>
</protein>
<dbReference type="EMBL" id="FNIR01000009">
    <property type="protein sequence ID" value="SDO98390.1"/>
    <property type="molecule type" value="Genomic_DNA"/>
</dbReference>
<gene>
    <name evidence="3" type="ORF">SAMN05660199_02926</name>
</gene>
<proteinExistence type="predicted"/>
<dbReference type="Proteomes" id="UP000199088">
    <property type="component" value="Unassembled WGS sequence"/>
</dbReference>